<dbReference type="InterPro" id="IPR024983">
    <property type="entry name" value="CHAT_dom"/>
</dbReference>
<dbReference type="Pfam" id="PF12770">
    <property type="entry name" value="CHAT"/>
    <property type="match status" value="1"/>
</dbReference>
<accession>A0AAD7FE65</accession>
<name>A0AAD7FE65_9AGAR</name>
<evidence type="ECO:0000313" key="2">
    <source>
        <dbReference type="EMBL" id="KAJ7618647.1"/>
    </source>
</evidence>
<dbReference type="EMBL" id="JARKIF010000019">
    <property type="protein sequence ID" value="KAJ7618647.1"/>
    <property type="molecule type" value="Genomic_DNA"/>
</dbReference>
<gene>
    <name evidence="2" type="ORF">FB45DRAFT_1097269</name>
</gene>
<comment type="caution">
    <text evidence="2">The sequence shown here is derived from an EMBL/GenBank/DDBJ whole genome shotgun (WGS) entry which is preliminary data.</text>
</comment>
<reference evidence="2" key="1">
    <citation type="submission" date="2023-03" db="EMBL/GenBank/DDBJ databases">
        <title>Massive genome expansion in bonnet fungi (Mycena s.s.) driven by repeated elements and novel gene families across ecological guilds.</title>
        <authorList>
            <consortium name="Lawrence Berkeley National Laboratory"/>
            <person name="Harder C.B."/>
            <person name="Miyauchi S."/>
            <person name="Viragh M."/>
            <person name="Kuo A."/>
            <person name="Thoen E."/>
            <person name="Andreopoulos B."/>
            <person name="Lu D."/>
            <person name="Skrede I."/>
            <person name="Drula E."/>
            <person name="Henrissat B."/>
            <person name="Morin E."/>
            <person name="Kohler A."/>
            <person name="Barry K."/>
            <person name="LaButti K."/>
            <person name="Morin E."/>
            <person name="Salamov A."/>
            <person name="Lipzen A."/>
            <person name="Mereny Z."/>
            <person name="Hegedus B."/>
            <person name="Baldrian P."/>
            <person name="Stursova M."/>
            <person name="Weitz H."/>
            <person name="Taylor A."/>
            <person name="Grigoriev I.V."/>
            <person name="Nagy L.G."/>
            <person name="Martin F."/>
            <person name="Kauserud H."/>
        </authorList>
    </citation>
    <scope>NUCLEOTIDE SEQUENCE</scope>
    <source>
        <strain evidence="2">9284</strain>
    </source>
</reference>
<evidence type="ECO:0000259" key="1">
    <source>
        <dbReference type="Pfam" id="PF12770"/>
    </source>
</evidence>
<keyword evidence="3" id="KW-1185">Reference proteome</keyword>
<sequence>MKAYQVALDLLPELAWLGLPIPDRHHHLREVSLVVRDAAACALEAKEPEKAVEWLEQGRAVIWGQMLNLRTPMDALMEQDPKRAHELLSLSSQLERLGMQSNTELQNSVHQSTPQSIAAQAHHVTKKRQKLIQEGLDDQVLHIPLEDPSQDLDSAVGRRLPKSLRELAGRSIRLEGVREGDSTTENQFESILSALWLGIVKPVLDGLAFSTPQTANKPRIWWCLTGPLVFFPIHAAGIYGGESKIRSKVSDYVISSYTPSVTALVEGYRRQSVSYKGLHMLAVAQPAASGQRHIPGTKTEINHIKDLARAKGIHVITLHEDQATVAKVQKEMQKCQWAHFACHGVQDVATPTASGLLLAGDSCLTLANIIQLPLPEADFAFLSACHTATGDEKFQEESVHLAAGMLLAGYRGLIATMWTIEDQDAPQVAKDVYEHLLQTSPPDPIKAAEALHLAVEKLLEKSPKKSFLDWVPYIHMGI</sequence>
<evidence type="ECO:0000313" key="3">
    <source>
        <dbReference type="Proteomes" id="UP001221142"/>
    </source>
</evidence>
<dbReference type="AlphaFoldDB" id="A0AAD7FE65"/>
<dbReference type="Proteomes" id="UP001221142">
    <property type="component" value="Unassembled WGS sequence"/>
</dbReference>
<organism evidence="2 3">
    <name type="scientific">Roridomyces roridus</name>
    <dbReference type="NCBI Taxonomy" id="1738132"/>
    <lineage>
        <taxon>Eukaryota</taxon>
        <taxon>Fungi</taxon>
        <taxon>Dikarya</taxon>
        <taxon>Basidiomycota</taxon>
        <taxon>Agaricomycotina</taxon>
        <taxon>Agaricomycetes</taxon>
        <taxon>Agaricomycetidae</taxon>
        <taxon>Agaricales</taxon>
        <taxon>Marasmiineae</taxon>
        <taxon>Mycenaceae</taxon>
        <taxon>Roridomyces</taxon>
    </lineage>
</organism>
<feature type="domain" description="CHAT" evidence="1">
    <location>
        <begin position="192"/>
        <end position="477"/>
    </location>
</feature>
<protein>
    <submittedName>
        <fullName evidence="2">CHAT domain-containing protein</fullName>
    </submittedName>
</protein>
<proteinExistence type="predicted"/>